<dbReference type="InterPro" id="IPR027417">
    <property type="entry name" value="P-loop_NTPase"/>
</dbReference>
<dbReference type="Proteomes" id="UP000607653">
    <property type="component" value="Unassembled WGS sequence"/>
</dbReference>
<dbReference type="SUPFAM" id="SSF52058">
    <property type="entry name" value="L domain-like"/>
    <property type="match status" value="1"/>
</dbReference>
<dbReference type="AlphaFoldDB" id="A0A822YFR5"/>
<keyword evidence="2" id="KW-0611">Plant defense</keyword>
<dbReference type="InterPro" id="IPR032675">
    <property type="entry name" value="LRR_dom_sf"/>
</dbReference>
<dbReference type="Pfam" id="PF23559">
    <property type="entry name" value="WHD_DRP"/>
    <property type="match status" value="1"/>
</dbReference>
<dbReference type="Gene3D" id="1.10.8.430">
    <property type="entry name" value="Helical domain of apoptotic protease-activating factors"/>
    <property type="match status" value="1"/>
</dbReference>
<reference evidence="6 7" key="1">
    <citation type="journal article" date="2020" name="Mol. Biol. Evol.">
        <title>Distinct Expression and Methylation Patterns for Genes with Different Fates following a Single Whole-Genome Duplication in Flowering Plants.</title>
        <authorList>
            <person name="Shi T."/>
            <person name="Rahmani R.S."/>
            <person name="Gugger P.F."/>
            <person name="Wang M."/>
            <person name="Li H."/>
            <person name="Zhang Y."/>
            <person name="Li Z."/>
            <person name="Wang Q."/>
            <person name="Van de Peer Y."/>
            <person name="Marchal K."/>
            <person name="Chen J."/>
        </authorList>
    </citation>
    <scope>NUCLEOTIDE SEQUENCE [LARGE SCALE GENOMIC DNA]</scope>
    <source>
        <tissue evidence="6">Leaf</tissue>
    </source>
</reference>
<keyword evidence="7" id="KW-1185">Reference proteome</keyword>
<dbReference type="InterPro" id="IPR002182">
    <property type="entry name" value="NB-ARC"/>
</dbReference>
<feature type="domain" description="Disease resistance R13L4/SHOC-2-like LRR" evidence="5">
    <location>
        <begin position="365"/>
        <end position="544"/>
    </location>
</feature>
<dbReference type="GO" id="GO:0006952">
    <property type="term" value="P:defense response"/>
    <property type="evidence" value="ECO:0007669"/>
    <property type="project" value="UniProtKB-KW"/>
</dbReference>
<dbReference type="Gene3D" id="1.10.10.10">
    <property type="entry name" value="Winged helix-like DNA-binding domain superfamily/Winged helix DNA-binding domain"/>
    <property type="match status" value="1"/>
</dbReference>
<dbReference type="FunFam" id="1.10.10.10:FF:000322">
    <property type="entry name" value="Probable disease resistance protein At1g63360"/>
    <property type="match status" value="1"/>
</dbReference>
<evidence type="ECO:0000256" key="1">
    <source>
        <dbReference type="ARBA" id="ARBA00022737"/>
    </source>
</evidence>
<dbReference type="Pfam" id="PF00931">
    <property type="entry name" value="NB-ARC"/>
    <property type="match status" value="1"/>
</dbReference>
<dbReference type="InterPro" id="IPR055414">
    <property type="entry name" value="LRR_R13L4/SHOC2-like"/>
</dbReference>
<evidence type="ECO:0000259" key="3">
    <source>
        <dbReference type="Pfam" id="PF00931"/>
    </source>
</evidence>
<protein>
    <recommendedName>
        <fullName evidence="8">Disease resistance protein RGA3</fullName>
    </recommendedName>
</protein>
<evidence type="ECO:0000313" key="6">
    <source>
        <dbReference type="EMBL" id="DAD29826.1"/>
    </source>
</evidence>
<evidence type="ECO:0000256" key="2">
    <source>
        <dbReference type="ARBA" id="ARBA00022821"/>
    </source>
</evidence>
<dbReference type="Pfam" id="PF23598">
    <property type="entry name" value="LRR_14"/>
    <property type="match status" value="1"/>
</dbReference>
<sequence length="581" mass="65799">MNFKLKLCEGKWRSMAAKDRRCANSSDIDCSNKEMEQLQAMLRKAVDGRRYLLVLDDLWNDKAEKWNKLKELLMGGCVGSKILVTTRSKKVAKIMGTVGIEAYHLEGLNEEECWELFKQRAFEQGHEPDPKLVEIGKEIVKKCKGVALAAKSLGSLMRFKTQEREWLYVKNNEIWRIEEESPLGDGDDDDEGDRIVRVLRLSYDYLPSKLKQCFAYCAIFPKDHEIEKETLIQLWMAQGFIRGSSSSLEEIGEEYFNDLLWRCMFQEAKEDEEGNIVSCKMHDLVHDLAQSVAGVECFRIEKGAQPPSITIPEGVRHVTLLDRGGYNSTNSTEFWSELELANKVRTLLLLPYFARRALPIEGIVNCCACLRVLDLNFSFLKSLDISSIGELKHLRYLDLSRNDGIKTLPASITKLQNLQTMKLRCCGLEKLPEDIGNMKSLRHVDLSWNKGIKALRASITKLENMHTLGLASCSLENLPVDILGLLTRLRRIKGLGLCGEHIKLLHGLNQQLSGDLTIWRAEQVRDGKEANLKEKPHLRSLTLKYGGEGDNDDDALEGLQPHPNLKNLKLSGYGGMKFASG</sequence>
<gene>
    <name evidence="6" type="ORF">HUJ06_031294</name>
</gene>
<name>A0A822YFR5_NELNU</name>
<proteinExistence type="predicted"/>
<dbReference type="PANTHER" id="PTHR36766">
    <property type="entry name" value="PLANT BROAD-SPECTRUM MILDEW RESISTANCE PROTEIN RPW8"/>
    <property type="match status" value="1"/>
</dbReference>
<dbReference type="PRINTS" id="PR00364">
    <property type="entry name" value="DISEASERSIST"/>
</dbReference>
<dbReference type="SUPFAM" id="SSF52540">
    <property type="entry name" value="P-loop containing nucleoside triphosphate hydrolases"/>
    <property type="match status" value="1"/>
</dbReference>
<dbReference type="GO" id="GO:0043531">
    <property type="term" value="F:ADP binding"/>
    <property type="evidence" value="ECO:0007669"/>
    <property type="project" value="InterPro"/>
</dbReference>
<evidence type="ECO:0000259" key="4">
    <source>
        <dbReference type="Pfam" id="PF23559"/>
    </source>
</evidence>
<dbReference type="InterPro" id="IPR042197">
    <property type="entry name" value="Apaf_helical"/>
</dbReference>
<dbReference type="InterPro" id="IPR058922">
    <property type="entry name" value="WHD_DRP"/>
</dbReference>
<dbReference type="EMBL" id="DUZY01000002">
    <property type="protein sequence ID" value="DAD29826.1"/>
    <property type="molecule type" value="Genomic_DNA"/>
</dbReference>
<dbReference type="Gene3D" id="3.40.50.300">
    <property type="entry name" value="P-loop containing nucleotide triphosphate hydrolases"/>
    <property type="match status" value="1"/>
</dbReference>
<evidence type="ECO:0000313" key="7">
    <source>
        <dbReference type="Proteomes" id="UP000607653"/>
    </source>
</evidence>
<accession>A0A822YFR5</accession>
<organism evidence="6 7">
    <name type="scientific">Nelumbo nucifera</name>
    <name type="common">Sacred lotus</name>
    <dbReference type="NCBI Taxonomy" id="4432"/>
    <lineage>
        <taxon>Eukaryota</taxon>
        <taxon>Viridiplantae</taxon>
        <taxon>Streptophyta</taxon>
        <taxon>Embryophyta</taxon>
        <taxon>Tracheophyta</taxon>
        <taxon>Spermatophyta</taxon>
        <taxon>Magnoliopsida</taxon>
        <taxon>Proteales</taxon>
        <taxon>Nelumbonaceae</taxon>
        <taxon>Nelumbo</taxon>
    </lineage>
</organism>
<evidence type="ECO:0008006" key="8">
    <source>
        <dbReference type="Google" id="ProtNLM"/>
    </source>
</evidence>
<dbReference type="PANTHER" id="PTHR36766:SF61">
    <property type="entry name" value="NB-ARC DOMAIN DISEASE RESISTANCE PROTEIN"/>
    <property type="match status" value="1"/>
</dbReference>
<evidence type="ECO:0000259" key="5">
    <source>
        <dbReference type="Pfam" id="PF23598"/>
    </source>
</evidence>
<dbReference type="Gene3D" id="3.80.10.10">
    <property type="entry name" value="Ribonuclease Inhibitor"/>
    <property type="match status" value="1"/>
</dbReference>
<feature type="domain" description="NB-ARC" evidence="3">
    <location>
        <begin position="28"/>
        <end position="124"/>
    </location>
</feature>
<keyword evidence="1" id="KW-0677">Repeat</keyword>
<dbReference type="InterPro" id="IPR036388">
    <property type="entry name" value="WH-like_DNA-bd_sf"/>
</dbReference>
<feature type="domain" description="Disease resistance protein winged helix" evidence="4">
    <location>
        <begin position="219"/>
        <end position="289"/>
    </location>
</feature>
<comment type="caution">
    <text evidence="6">The sequence shown here is derived from an EMBL/GenBank/DDBJ whole genome shotgun (WGS) entry which is preliminary data.</text>
</comment>